<evidence type="ECO:0000256" key="2">
    <source>
        <dbReference type="ARBA" id="ARBA00022692"/>
    </source>
</evidence>
<evidence type="ECO:0000256" key="4">
    <source>
        <dbReference type="ARBA" id="ARBA00023136"/>
    </source>
</evidence>
<dbReference type="Gene3D" id="3.30.1150.10">
    <property type="match status" value="1"/>
</dbReference>
<dbReference type="NCBIfam" id="TIGR01352">
    <property type="entry name" value="tonB_Cterm"/>
    <property type="match status" value="1"/>
</dbReference>
<reference evidence="8 9" key="1">
    <citation type="submission" date="2020-03" db="EMBL/GenBank/DDBJ databases">
        <title>Genomic Encyclopedia of Type Strains, Phase IV (KMG-IV): sequencing the most valuable type-strain genomes for metagenomic binning, comparative biology and taxonomic classification.</title>
        <authorList>
            <person name="Goeker M."/>
        </authorList>
    </citation>
    <scope>NUCLEOTIDE SEQUENCE [LARGE SCALE GENOMIC DNA]</scope>
    <source>
        <strain evidence="8 9">DSM 4736</strain>
    </source>
</reference>
<dbReference type="EMBL" id="JAATJM010000002">
    <property type="protein sequence ID" value="NJC42729.1"/>
    <property type="molecule type" value="Genomic_DNA"/>
</dbReference>
<sequence length="245" mass="25878">MRRVDIRSFLTPDRARKAGAFAVVLLAHGGVFLLMARTHPTPPPLGPAPLFEVQLFRPVPPPPPPEEPSEDPGGGAPAAPSRVHVPPPPREPVPPEFPAPREQAPEPELAVGVASTASPTPGMGLGGEGTGSGTGIGSGDGPGRGSRTGPRNIREPALQALRRYHPPEALRRRVNGTVVVNCRIREDTTVDQCRVVSENPAGQGFGEAGLRAAVAEYRFRPATVDGRPDFDLRAVITIRFGRNAP</sequence>
<dbReference type="SUPFAM" id="SSF74653">
    <property type="entry name" value="TolA/TonB C-terminal domain"/>
    <property type="match status" value="1"/>
</dbReference>
<protein>
    <submittedName>
        <fullName evidence="8">Protein TonB</fullName>
    </submittedName>
</protein>
<dbReference type="GO" id="GO:0016020">
    <property type="term" value="C:membrane"/>
    <property type="evidence" value="ECO:0007669"/>
    <property type="project" value="UniProtKB-SubCell"/>
</dbReference>
<proteinExistence type="predicted"/>
<dbReference type="Pfam" id="PF03544">
    <property type="entry name" value="TonB_C"/>
    <property type="match status" value="1"/>
</dbReference>
<evidence type="ECO:0000256" key="1">
    <source>
        <dbReference type="ARBA" id="ARBA00004167"/>
    </source>
</evidence>
<keyword evidence="2 6" id="KW-0812">Transmembrane</keyword>
<accession>A0A7X5YQ08</accession>
<dbReference type="AlphaFoldDB" id="A0A7X5YQ08"/>
<comment type="caution">
    <text evidence="8">The sequence shown here is derived from an EMBL/GenBank/DDBJ whole genome shotgun (WGS) entry which is preliminary data.</text>
</comment>
<evidence type="ECO:0000256" key="3">
    <source>
        <dbReference type="ARBA" id="ARBA00022989"/>
    </source>
</evidence>
<dbReference type="InterPro" id="IPR006260">
    <property type="entry name" value="TonB/TolA_C"/>
</dbReference>
<organism evidence="8 9">
    <name type="scientific">Brevundimonas alba</name>
    <dbReference type="NCBI Taxonomy" id="74314"/>
    <lineage>
        <taxon>Bacteria</taxon>
        <taxon>Pseudomonadati</taxon>
        <taxon>Pseudomonadota</taxon>
        <taxon>Alphaproteobacteria</taxon>
        <taxon>Caulobacterales</taxon>
        <taxon>Caulobacteraceae</taxon>
        <taxon>Brevundimonas</taxon>
    </lineage>
</organism>
<comment type="subcellular location">
    <subcellularLocation>
        <location evidence="1">Membrane</location>
        <topology evidence="1">Single-pass membrane protein</topology>
    </subcellularLocation>
</comment>
<evidence type="ECO:0000259" key="7">
    <source>
        <dbReference type="Pfam" id="PF03544"/>
    </source>
</evidence>
<dbReference type="Proteomes" id="UP000587415">
    <property type="component" value="Unassembled WGS sequence"/>
</dbReference>
<evidence type="ECO:0000256" key="6">
    <source>
        <dbReference type="SAM" id="Phobius"/>
    </source>
</evidence>
<feature type="region of interest" description="Disordered" evidence="5">
    <location>
        <begin position="45"/>
        <end position="152"/>
    </location>
</feature>
<keyword evidence="9" id="KW-1185">Reference proteome</keyword>
<evidence type="ECO:0000256" key="5">
    <source>
        <dbReference type="SAM" id="MobiDB-lite"/>
    </source>
</evidence>
<gene>
    <name evidence="8" type="ORF">GGQ87_003024</name>
</gene>
<name>A0A7X5YQ08_9CAUL</name>
<feature type="compositionally biased region" description="Pro residues" evidence="5">
    <location>
        <begin position="85"/>
        <end position="98"/>
    </location>
</feature>
<keyword evidence="4 6" id="KW-0472">Membrane</keyword>
<feature type="compositionally biased region" description="Gly residues" evidence="5">
    <location>
        <begin position="123"/>
        <end position="146"/>
    </location>
</feature>
<keyword evidence="3 6" id="KW-1133">Transmembrane helix</keyword>
<dbReference type="GO" id="GO:0055085">
    <property type="term" value="P:transmembrane transport"/>
    <property type="evidence" value="ECO:0007669"/>
    <property type="project" value="InterPro"/>
</dbReference>
<feature type="transmembrane region" description="Helical" evidence="6">
    <location>
        <begin position="20"/>
        <end position="36"/>
    </location>
</feature>
<dbReference type="InterPro" id="IPR037682">
    <property type="entry name" value="TonB_C"/>
</dbReference>
<feature type="domain" description="TonB C-terminal" evidence="7">
    <location>
        <begin position="164"/>
        <end position="240"/>
    </location>
</feature>
<evidence type="ECO:0000313" key="8">
    <source>
        <dbReference type="EMBL" id="NJC42729.1"/>
    </source>
</evidence>
<evidence type="ECO:0000313" key="9">
    <source>
        <dbReference type="Proteomes" id="UP000587415"/>
    </source>
</evidence>